<comment type="caution">
    <text evidence="1">The sequence shown here is derived from an EMBL/GenBank/DDBJ whole genome shotgun (WGS) entry which is preliminary data.</text>
</comment>
<organism evidence="1 2">
    <name type="scientific">Pseudobacteroides cellulosolvens ATCC 35603 = DSM 2933</name>
    <dbReference type="NCBI Taxonomy" id="398512"/>
    <lineage>
        <taxon>Bacteria</taxon>
        <taxon>Bacillati</taxon>
        <taxon>Bacillota</taxon>
        <taxon>Clostridia</taxon>
        <taxon>Eubacteriales</taxon>
        <taxon>Oscillospiraceae</taxon>
        <taxon>Pseudobacteroides</taxon>
    </lineage>
</organism>
<accession>A0A0L6JGP2</accession>
<protein>
    <submittedName>
        <fullName evidence="1">Uncharacterized protein</fullName>
    </submittedName>
</protein>
<gene>
    <name evidence="1" type="ORF">Bccel_0140</name>
</gene>
<sequence length="69" mass="8057">MARPKDSYIIEVHYPKSQGGLIELRRRLGKAYIEFIKGYIMGLPICGEEKDELYIKIIERIRLNGENCD</sequence>
<dbReference type="AlphaFoldDB" id="A0A0L6JGP2"/>
<proteinExistence type="predicted"/>
<dbReference type="Proteomes" id="UP000036923">
    <property type="component" value="Unassembled WGS sequence"/>
</dbReference>
<dbReference type="EMBL" id="LGTC01000001">
    <property type="protein sequence ID" value="KNY24883.1"/>
    <property type="molecule type" value="Genomic_DNA"/>
</dbReference>
<dbReference type="RefSeq" id="WP_036939507.1">
    <property type="nucleotide sequence ID" value="NZ_JQKC01000009.1"/>
</dbReference>
<dbReference type="STRING" id="398512.Bccel_0140"/>
<name>A0A0L6JGP2_9FIRM</name>
<keyword evidence="2" id="KW-1185">Reference proteome</keyword>
<evidence type="ECO:0000313" key="1">
    <source>
        <dbReference type="EMBL" id="KNY24883.1"/>
    </source>
</evidence>
<evidence type="ECO:0000313" key="2">
    <source>
        <dbReference type="Proteomes" id="UP000036923"/>
    </source>
</evidence>
<reference evidence="2" key="1">
    <citation type="submission" date="2015-07" db="EMBL/GenBank/DDBJ databases">
        <title>Near-Complete Genome Sequence of the Cellulolytic Bacterium Bacteroides (Pseudobacteroides) cellulosolvens ATCC 35603.</title>
        <authorList>
            <person name="Dassa B."/>
            <person name="Utturkar S.M."/>
            <person name="Klingeman D.M."/>
            <person name="Hurt R.A."/>
            <person name="Keller M."/>
            <person name="Xu J."/>
            <person name="Reddy Y.H.K."/>
            <person name="Borovok I."/>
            <person name="Grinberg I.R."/>
            <person name="Lamed R."/>
            <person name="Zhivin O."/>
            <person name="Bayer E.A."/>
            <person name="Brown S.D."/>
        </authorList>
    </citation>
    <scope>NUCLEOTIDE SEQUENCE [LARGE SCALE GENOMIC DNA]</scope>
    <source>
        <strain evidence="2">DSM 2933</strain>
    </source>
</reference>